<keyword evidence="2" id="KW-1133">Transmembrane helix</keyword>
<feature type="transmembrane region" description="Helical" evidence="2">
    <location>
        <begin position="12"/>
        <end position="31"/>
    </location>
</feature>
<proteinExistence type="predicted"/>
<reference evidence="3 4" key="1">
    <citation type="journal article" date="2014" name="Am. J. Bot.">
        <title>Genome assembly and annotation for red clover (Trifolium pratense; Fabaceae).</title>
        <authorList>
            <person name="Istvanek J."/>
            <person name="Jaros M."/>
            <person name="Krenek A."/>
            <person name="Repkova J."/>
        </authorList>
    </citation>
    <scope>NUCLEOTIDE SEQUENCE [LARGE SCALE GENOMIC DNA]</scope>
    <source>
        <strain evidence="4">cv. Tatra</strain>
        <tissue evidence="3">Young leaves</tissue>
    </source>
</reference>
<accession>A0A2K3NHQ3</accession>
<evidence type="ECO:0000256" key="1">
    <source>
        <dbReference type="ARBA" id="ARBA00023303"/>
    </source>
</evidence>
<gene>
    <name evidence="3" type="ORF">L195_g025855</name>
</gene>
<dbReference type="AlphaFoldDB" id="A0A2K3NHQ3"/>
<keyword evidence="1" id="KW-0407">Ion channel</keyword>
<evidence type="ECO:0000313" key="4">
    <source>
        <dbReference type="Proteomes" id="UP000236291"/>
    </source>
</evidence>
<organism evidence="3 4">
    <name type="scientific">Trifolium pratense</name>
    <name type="common">Red clover</name>
    <dbReference type="NCBI Taxonomy" id="57577"/>
    <lineage>
        <taxon>Eukaryota</taxon>
        <taxon>Viridiplantae</taxon>
        <taxon>Streptophyta</taxon>
        <taxon>Embryophyta</taxon>
        <taxon>Tracheophyta</taxon>
        <taxon>Spermatophyta</taxon>
        <taxon>Magnoliopsida</taxon>
        <taxon>eudicotyledons</taxon>
        <taxon>Gunneridae</taxon>
        <taxon>Pentapetalae</taxon>
        <taxon>rosids</taxon>
        <taxon>fabids</taxon>
        <taxon>Fabales</taxon>
        <taxon>Fabaceae</taxon>
        <taxon>Papilionoideae</taxon>
        <taxon>50 kb inversion clade</taxon>
        <taxon>NPAAA clade</taxon>
        <taxon>Hologalegina</taxon>
        <taxon>IRL clade</taxon>
        <taxon>Trifolieae</taxon>
        <taxon>Trifolium</taxon>
    </lineage>
</organism>
<protein>
    <submittedName>
        <fullName evidence="3">Cyclic nucleotide-gated cation channel protein</fullName>
    </submittedName>
</protein>
<evidence type="ECO:0000313" key="3">
    <source>
        <dbReference type="EMBL" id="PNY02543.1"/>
    </source>
</evidence>
<feature type="non-terminal residue" evidence="3">
    <location>
        <position position="171"/>
    </location>
</feature>
<keyword evidence="1" id="KW-0406">Ion transport</keyword>
<sequence length="171" mass="19240">MPWDRERLRRVPPYGFVSFVTFSLVLAQLAYVSPDSRVVGAGDLVDHPKKIALNYIKSYFFFDLFVVAPLPESPTGFIFESAWANFIINLLIFMLSGHVVGSCWYLFGLQRVNQCLRDACHLSELVGCKELIDCDANAPNETAPQWRNNTRANDCLNPTSGVFAYGIYGYA</sequence>
<name>A0A2K3NHQ3_TRIPR</name>
<evidence type="ECO:0000256" key="2">
    <source>
        <dbReference type="SAM" id="Phobius"/>
    </source>
</evidence>
<reference evidence="3 4" key="2">
    <citation type="journal article" date="2017" name="Front. Plant Sci.">
        <title>Gene Classification and Mining of Molecular Markers Useful in Red Clover (Trifolium pratense) Breeding.</title>
        <authorList>
            <person name="Istvanek J."/>
            <person name="Dluhosova J."/>
            <person name="Dluhos P."/>
            <person name="Patkova L."/>
            <person name="Nedelnik J."/>
            <person name="Repkova J."/>
        </authorList>
    </citation>
    <scope>NUCLEOTIDE SEQUENCE [LARGE SCALE GENOMIC DNA]</scope>
    <source>
        <strain evidence="4">cv. Tatra</strain>
        <tissue evidence="3">Young leaves</tissue>
    </source>
</reference>
<keyword evidence="2" id="KW-0812">Transmembrane</keyword>
<dbReference type="STRING" id="57577.A0A2K3NHQ3"/>
<feature type="transmembrane region" description="Helical" evidence="2">
    <location>
        <begin position="82"/>
        <end position="107"/>
    </location>
</feature>
<dbReference type="EMBL" id="ASHM01021490">
    <property type="protein sequence ID" value="PNY02543.1"/>
    <property type="molecule type" value="Genomic_DNA"/>
</dbReference>
<dbReference type="PANTHER" id="PTHR45651">
    <property type="entry name" value="CYCLIC NUCLEOTIDE-GATED ION CHANNEL 15-RELATED-RELATED"/>
    <property type="match status" value="1"/>
</dbReference>
<keyword evidence="2" id="KW-0472">Membrane</keyword>
<dbReference type="ExpressionAtlas" id="A0A2K3NHQ3">
    <property type="expression patterns" value="baseline"/>
</dbReference>
<dbReference type="GO" id="GO:0016020">
    <property type="term" value="C:membrane"/>
    <property type="evidence" value="ECO:0007669"/>
    <property type="project" value="UniProtKB-SubCell"/>
</dbReference>
<dbReference type="PANTHER" id="PTHR45651:SF38">
    <property type="entry name" value="CYCLIC NUCLEOTIDE-GATED CATION CHANNEL PROTEIN"/>
    <property type="match status" value="1"/>
</dbReference>
<dbReference type="Proteomes" id="UP000236291">
    <property type="component" value="Unassembled WGS sequence"/>
</dbReference>
<dbReference type="SUPFAM" id="SSF81324">
    <property type="entry name" value="Voltage-gated potassium channels"/>
    <property type="match status" value="1"/>
</dbReference>
<keyword evidence="1" id="KW-0813">Transport</keyword>
<comment type="caution">
    <text evidence="3">The sequence shown here is derived from an EMBL/GenBank/DDBJ whole genome shotgun (WGS) entry which is preliminary data.</text>
</comment>
<dbReference type="GO" id="GO:0034220">
    <property type="term" value="P:monoatomic ion transmembrane transport"/>
    <property type="evidence" value="ECO:0007669"/>
    <property type="project" value="UniProtKB-KW"/>
</dbReference>